<evidence type="ECO:0000256" key="4">
    <source>
        <dbReference type="ARBA" id="ARBA00022859"/>
    </source>
</evidence>
<keyword evidence="2" id="KW-1003">Cell membrane</keyword>
<dbReference type="GO" id="GO:0002376">
    <property type="term" value="P:immune system process"/>
    <property type="evidence" value="ECO:0007669"/>
    <property type="project" value="UniProtKB-KW"/>
</dbReference>
<keyword evidence="9" id="KW-0812">Transmembrane</keyword>
<sequence>MIIFCAILLLSSDVYTTLAKFIVQPNQVVAAQLGDTVTLPCFCPEGDVSSLAWFKQAVGQKPQLIATSLNYVAEAILFNEFKDSKRHSAQIKEGFFNLTVSQTQPSDSARYYCSATFMNEIEFGEGILLILLGSELKSRTVVQQPVSEPVQPGDSVTLQCTIDTETCAGEHSVYWFRQGSGESSPGMIYTHGNSSDQCERSSGAGSPTQSCVYNLSKRNLIPSDSGTYYCAVATCGEILFGNGTKLNIEGKKNTPLPLLPLCLAMALALSMVVIAVLFFTRKRRKDCEHCQGDASLKSQYDTANAKGSGKQPYQSEDMLNYAALSFTEKSSKPRRKRRERTDDTVYSDVRSQDWA</sequence>
<evidence type="ECO:0000256" key="2">
    <source>
        <dbReference type="ARBA" id="ARBA00022475"/>
    </source>
</evidence>
<dbReference type="AlphaFoldDB" id="A0A9D3T7G6"/>
<keyword evidence="9" id="KW-1133">Transmembrane helix</keyword>
<proteinExistence type="predicted"/>
<dbReference type="InterPro" id="IPR007110">
    <property type="entry name" value="Ig-like_dom"/>
</dbReference>
<keyword evidence="4" id="KW-0391">Immunity</keyword>
<evidence type="ECO:0000313" key="12">
    <source>
        <dbReference type="EMBL" id="KAG7465287.1"/>
    </source>
</evidence>
<dbReference type="Gene3D" id="2.60.40.10">
    <property type="entry name" value="Immunoglobulins"/>
    <property type="match status" value="2"/>
</dbReference>
<dbReference type="SMART" id="SM00406">
    <property type="entry name" value="IGv"/>
    <property type="match status" value="2"/>
</dbReference>
<dbReference type="InterPro" id="IPR013783">
    <property type="entry name" value="Ig-like_fold"/>
</dbReference>
<evidence type="ECO:0000256" key="9">
    <source>
        <dbReference type="SAM" id="Phobius"/>
    </source>
</evidence>
<protein>
    <recommendedName>
        <fullName evidence="11">Ig-like domain-containing protein</fullName>
    </recommendedName>
</protein>
<evidence type="ECO:0000256" key="1">
    <source>
        <dbReference type="ARBA" id="ARBA00004236"/>
    </source>
</evidence>
<dbReference type="PANTHER" id="PTHR19433">
    <property type="entry name" value="T-CELL RECEPTOR ALPHA CHAIN V REGION-RELATED"/>
    <property type="match status" value="1"/>
</dbReference>
<dbReference type="Proteomes" id="UP001046870">
    <property type="component" value="Chromosome 14"/>
</dbReference>
<dbReference type="InterPro" id="IPR052051">
    <property type="entry name" value="TCR_complex_component"/>
</dbReference>
<dbReference type="SMART" id="SM00409">
    <property type="entry name" value="IG"/>
    <property type="match status" value="2"/>
</dbReference>
<keyword evidence="13" id="KW-1185">Reference proteome</keyword>
<dbReference type="InterPro" id="IPR013106">
    <property type="entry name" value="Ig_V-set"/>
</dbReference>
<evidence type="ECO:0000256" key="3">
    <source>
        <dbReference type="ARBA" id="ARBA00022729"/>
    </source>
</evidence>
<feature type="domain" description="Ig-like" evidence="11">
    <location>
        <begin position="139"/>
        <end position="232"/>
    </location>
</feature>
<comment type="subcellular location">
    <subcellularLocation>
        <location evidence="1">Cell membrane</location>
    </subcellularLocation>
</comment>
<evidence type="ECO:0000259" key="11">
    <source>
        <dbReference type="PROSITE" id="PS50835"/>
    </source>
</evidence>
<organism evidence="12 13">
    <name type="scientific">Megalops atlanticus</name>
    <name type="common">Tarpon</name>
    <name type="synonym">Clupea gigantea</name>
    <dbReference type="NCBI Taxonomy" id="7932"/>
    <lineage>
        <taxon>Eukaryota</taxon>
        <taxon>Metazoa</taxon>
        <taxon>Chordata</taxon>
        <taxon>Craniata</taxon>
        <taxon>Vertebrata</taxon>
        <taxon>Euteleostomi</taxon>
        <taxon>Actinopterygii</taxon>
        <taxon>Neopterygii</taxon>
        <taxon>Teleostei</taxon>
        <taxon>Elopiformes</taxon>
        <taxon>Megalopidae</taxon>
        <taxon>Megalops</taxon>
    </lineage>
</organism>
<keyword evidence="3 10" id="KW-0732">Signal</keyword>
<feature type="signal peptide" evidence="10">
    <location>
        <begin position="1"/>
        <end position="19"/>
    </location>
</feature>
<evidence type="ECO:0000256" key="6">
    <source>
        <dbReference type="ARBA" id="ARBA00023157"/>
    </source>
</evidence>
<dbReference type="EMBL" id="JAFDVH010000014">
    <property type="protein sequence ID" value="KAG7465287.1"/>
    <property type="molecule type" value="Genomic_DNA"/>
</dbReference>
<reference evidence="12" key="1">
    <citation type="submission" date="2021-01" db="EMBL/GenBank/DDBJ databases">
        <authorList>
            <person name="Zahm M."/>
            <person name="Roques C."/>
            <person name="Cabau C."/>
            <person name="Klopp C."/>
            <person name="Donnadieu C."/>
            <person name="Jouanno E."/>
            <person name="Lampietro C."/>
            <person name="Louis A."/>
            <person name="Herpin A."/>
            <person name="Echchiki A."/>
            <person name="Berthelot C."/>
            <person name="Parey E."/>
            <person name="Roest-Crollius H."/>
            <person name="Braasch I."/>
            <person name="Postlethwait J."/>
            <person name="Bobe J."/>
            <person name="Montfort J."/>
            <person name="Bouchez O."/>
            <person name="Begum T."/>
            <person name="Mejri S."/>
            <person name="Adams A."/>
            <person name="Chen W.-J."/>
            <person name="Guiguen Y."/>
        </authorList>
    </citation>
    <scope>NUCLEOTIDE SEQUENCE</scope>
    <source>
        <strain evidence="12">YG-15Mar2019-1</strain>
        <tissue evidence="12">Brain</tissue>
    </source>
</reference>
<feature type="transmembrane region" description="Helical" evidence="9">
    <location>
        <begin position="258"/>
        <end position="279"/>
    </location>
</feature>
<feature type="chain" id="PRO_5039038488" description="Ig-like domain-containing protein" evidence="10">
    <location>
        <begin position="20"/>
        <end position="355"/>
    </location>
</feature>
<keyword evidence="7" id="KW-0325">Glycoprotein</keyword>
<dbReference type="PANTHER" id="PTHR19433:SF133">
    <property type="entry name" value="IMMUNE-TYPE RECEPTOR 5 PRECURSOR-RELATED"/>
    <property type="match status" value="1"/>
</dbReference>
<feature type="region of interest" description="Disordered" evidence="8">
    <location>
        <begin position="328"/>
        <end position="355"/>
    </location>
</feature>
<feature type="domain" description="Ig-like" evidence="11">
    <location>
        <begin position="19"/>
        <end position="116"/>
    </location>
</feature>
<dbReference type="PROSITE" id="PS50835">
    <property type="entry name" value="IG_LIKE"/>
    <property type="match status" value="2"/>
</dbReference>
<keyword evidence="5 9" id="KW-0472">Membrane</keyword>
<evidence type="ECO:0000256" key="8">
    <source>
        <dbReference type="SAM" id="MobiDB-lite"/>
    </source>
</evidence>
<dbReference type="OrthoDB" id="6370831at2759"/>
<dbReference type="SUPFAM" id="SSF48726">
    <property type="entry name" value="Immunoglobulin"/>
    <property type="match status" value="2"/>
</dbReference>
<evidence type="ECO:0000256" key="10">
    <source>
        <dbReference type="SAM" id="SignalP"/>
    </source>
</evidence>
<gene>
    <name evidence="12" type="ORF">MATL_G00174760</name>
</gene>
<keyword evidence="6" id="KW-1015">Disulfide bond</keyword>
<dbReference type="InterPro" id="IPR003599">
    <property type="entry name" value="Ig_sub"/>
</dbReference>
<name>A0A9D3T7G6_MEGAT</name>
<comment type="caution">
    <text evidence="12">The sequence shown here is derived from an EMBL/GenBank/DDBJ whole genome shotgun (WGS) entry which is preliminary data.</text>
</comment>
<dbReference type="Pfam" id="PF07686">
    <property type="entry name" value="V-set"/>
    <property type="match status" value="2"/>
</dbReference>
<evidence type="ECO:0000313" key="13">
    <source>
        <dbReference type="Proteomes" id="UP001046870"/>
    </source>
</evidence>
<accession>A0A9D3T7G6</accession>
<dbReference type="GO" id="GO:0009617">
    <property type="term" value="P:response to bacterium"/>
    <property type="evidence" value="ECO:0007669"/>
    <property type="project" value="TreeGrafter"/>
</dbReference>
<evidence type="ECO:0000256" key="7">
    <source>
        <dbReference type="ARBA" id="ARBA00023180"/>
    </source>
</evidence>
<dbReference type="InterPro" id="IPR036179">
    <property type="entry name" value="Ig-like_dom_sf"/>
</dbReference>
<dbReference type="GO" id="GO:0005886">
    <property type="term" value="C:plasma membrane"/>
    <property type="evidence" value="ECO:0007669"/>
    <property type="project" value="UniProtKB-SubCell"/>
</dbReference>
<evidence type="ECO:0000256" key="5">
    <source>
        <dbReference type="ARBA" id="ARBA00023136"/>
    </source>
</evidence>